<keyword evidence="2 6" id="KW-0378">Hydrolase</keyword>
<evidence type="ECO:0000313" key="10">
    <source>
        <dbReference type="Proteomes" id="UP000094936"/>
    </source>
</evidence>
<evidence type="ECO:0000256" key="1">
    <source>
        <dbReference type="ARBA" id="ARBA00004370"/>
    </source>
</evidence>
<dbReference type="PROSITE" id="PS51635">
    <property type="entry name" value="PNPLA"/>
    <property type="match status" value="1"/>
</dbReference>
<dbReference type="STRING" id="1080227.A8L45_07235"/>
<gene>
    <name evidence="9" type="ORF">A8L45_07235</name>
</gene>
<evidence type="ECO:0000313" key="9">
    <source>
        <dbReference type="EMBL" id="ODA34068.1"/>
    </source>
</evidence>
<reference evidence="9 10" key="1">
    <citation type="submission" date="2016-05" db="EMBL/GenBank/DDBJ databases">
        <title>Genomic Taxonomy of the Vibrionaceae.</title>
        <authorList>
            <person name="Gomez-Gil B."/>
            <person name="Enciso-Ibarra J."/>
        </authorList>
    </citation>
    <scope>NUCLEOTIDE SEQUENCE [LARGE SCALE GENOMIC DNA]</scope>
    <source>
        <strain evidence="9 10">CAIM 1920</strain>
    </source>
</reference>
<dbReference type="Pfam" id="PF01734">
    <property type="entry name" value="Patatin"/>
    <property type="match status" value="1"/>
</dbReference>
<dbReference type="GO" id="GO:0006508">
    <property type="term" value="P:proteolysis"/>
    <property type="evidence" value="ECO:0007669"/>
    <property type="project" value="UniProtKB-KW"/>
</dbReference>
<evidence type="ECO:0000256" key="4">
    <source>
        <dbReference type="ARBA" id="ARBA00023098"/>
    </source>
</evidence>
<evidence type="ECO:0000256" key="2">
    <source>
        <dbReference type="ARBA" id="ARBA00022801"/>
    </source>
</evidence>
<dbReference type="Gene3D" id="2.40.160.50">
    <property type="entry name" value="membrane protein fhac: a member of the omp85/tpsb transporter family"/>
    <property type="match status" value="1"/>
</dbReference>
<dbReference type="InterPro" id="IPR034746">
    <property type="entry name" value="POTRA"/>
</dbReference>
<evidence type="ECO:0000256" key="6">
    <source>
        <dbReference type="PROSITE-ProRule" id="PRU01161"/>
    </source>
</evidence>
<organism evidence="9 10">
    <name type="scientific">Veronia pacifica</name>
    <dbReference type="NCBI Taxonomy" id="1080227"/>
    <lineage>
        <taxon>Bacteria</taxon>
        <taxon>Pseudomonadati</taxon>
        <taxon>Pseudomonadota</taxon>
        <taxon>Gammaproteobacteria</taxon>
        <taxon>Vibrionales</taxon>
        <taxon>Vibrionaceae</taxon>
        <taxon>Veronia</taxon>
    </lineage>
</organism>
<dbReference type="GO" id="GO:0008233">
    <property type="term" value="F:peptidase activity"/>
    <property type="evidence" value="ECO:0007669"/>
    <property type="project" value="UniProtKB-KW"/>
</dbReference>
<proteinExistence type="predicted"/>
<keyword evidence="4 6" id="KW-0443">Lipid metabolism</keyword>
<dbReference type="PROSITE" id="PS51779">
    <property type="entry name" value="POTRA"/>
    <property type="match status" value="1"/>
</dbReference>
<dbReference type="InterPro" id="IPR050301">
    <property type="entry name" value="NTE"/>
</dbReference>
<feature type="short sequence motif" description="DGA/G" evidence="6">
    <location>
        <begin position="218"/>
        <end position="220"/>
    </location>
</feature>
<evidence type="ECO:0000256" key="5">
    <source>
        <dbReference type="ARBA" id="ARBA00023136"/>
    </source>
</evidence>
<keyword evidence="9" id="KW-0645">Protease</keyword>
<feature type="domain" description="PNPLA" evidence="7">
    <location>
        <begin position="39"/>
        <end position="231"/>
    </location>
</feature>
<feature type="active site" description="Nucleophile" evidence="6">
    <location>
        <position position="72"/>
    </location>
</feature>
<accession>A0A1C3ELF3</accession>
<evidence type="ECO:0000259" key="7">
    <source>
        <dbReference type="PROSITE" id="PS51635"/>
    </source>
</evidence>
<dbReference type="AlphaFoldDB" id="A0A1C3ELF3"/>
<dbReference type="Gene3D" id="3.40.1090.10">
    <property type="entry name" value="Cytosolic phospholipase A2 catalytic domain"/>
    <property type="match status" value="2"/>
</dbReference>
<protein>
    <submittedName>
        <fullName evidence="9">Serine protease</fullName>
    </submittedName>
</protein>
<feature type="active site" description="Proton acceptor" evidence="6">
    <location>
        <position position="218"/>
    </location>
</feature>
<dbReference type="OrthoDB" id="5290098at2"/>
<keyword evidence="3 6" id="KW-0442">Lipid degradation</keyword>
<dbReference type="InterPro" id="IPR016035">
    <property type="entry name" value="Acyl_Trfase/lysoPLipase"/>
</dbReference>
<keyword evidence="5" id="KW-0472">Membrane</keyword>
<dbReference type="EMBL" id="LYBM01000010">
    <property type="protein sequence ID" value="ODA34068.1"/>
    <property type="molecule type" value="Genomic_DNA"/>
</dbReference>
<name>A0A1C3ELF3_9GAMM</name>
<sequence length="776" mass="86342">MGYVFFSRVMIFTLMLPFVLFSDFALSDVDESSRPKVGLALSGGGAKGAAHVGVLKALEELHIPIDFVAGTSMGAYVGGLYASGMSADDIEVLIESIEWSKGYQDREGRAERRVHTKASDDRYNIRANIGFEGLEIKTPQGIVQGQYMKRILRESTGSLPELLTFDELVLPFRAVATDIENLTPVILDGGILSEAMLASMSVPGALPPVRLNGQLLVDGGPVNNMPVDVLKAMGADIVIAVDIGTDYAKEDKLKSFYQVSNQLINFMVKNSTKDQIAKMSQQDILLRPDVGDMETTEFGRMPEALKKGYQITLSSEASLSSLMKSSAEYQTYIDNKQQRRKQLVYADQIEVDRVGITNQSPYSDEVLKERLNISHGKIDTRELEKAIENLNALDRFESIDYHLHQDDGENILHLEVRERSWGPNFVDFRFSIEDDFNTTTFYTTGMRITNTGLSEYGAELSTELEMGNNKLVGVELFAPLVPSQEYFSLVWGKYSKKQVNRYFYTFGGEPSLDVQGAFSDLTVVERTDQWEVGLEFSWQPTLWSQLSVGYQRLVGETIALNIESKNYVRSEPYISYTIDTLDNRVFPTEGSFLLARHRWVTDDFITEPILGNTVVKSKQLDLELLHAGSLGRHTVYGRLSYSGSSDILDVSESSSISGFAQTNLVIEPRKLGGLFNLSGLPRGRLTGDNSMFGSLIYRYRLQDNDFGLFKTPVYVGASIERAAIWNNPELSLKNVPYFNAGSVFVGVDTLFGPLLLAYGLADEGNDAVYLSLGTQF</sequence>
<evidence type="ECO:0000256" key="3">
    <source>
        <dbReference type="ARBA" id="ARBA00022963"/>
    </source>
</evidence>
<dbReference type="CDD" id="cd07205">
    <property type="entry name" value="Pat_PNPLA6_PNPLA7_NTE1_like"/>
    <property type="match status" value="1"/>
</dbReference>
<dbReference type="SUPFAM" id="SSF52151">
    <property type="entry name" value="FabD/lysophospholipase-like"/>
    <property type="match status" value="1"/>
</dbReference>
<dbReference type="GO" id="GO:0016042">
    <property type="term" value="P:lipid catabolic process"/>
    <property type="evidence" value="ECO:0007669"/>
    <property type="project" value="UniProtKB-UniRule"/>
</dbReference>
<feature type="short sequence motif" description="GXSXG" evidence="6">
    <location>
        <begin position="70"/>
        <end position="74"/>
    </location>
</feature>
<dbReference type="PANTHER" id="PTHR14226:SF29">
    <property type="entry name" value="NEUROPATHY TARGET ESTERASE SWS"/>
    <property type="match status" value="1"/>
</dbReference>
<dbReference type="InterPro" id="IPR002641">
    <property type="entry name" value="PNPLA_dom"/>
</dbReference>
<dbReference type="GO" id="GO:0016020">
    <property type="term" value="C:membrane"/>
    <property type="evidence" value="ECO:0007669"/>
    <property type="project" value="UniProtKB-SubCell"/>
</dbReference>
<comment type="caution">
    <text evidence="9">The sequence shown here is derived from an EMBL/GenBank/DDBJ whole genome shotgun (WGS) entry which is preliminary data.</text>
</comment>
<feature type="short sequence motif" description="GXGXXG" evidence="6">
    <location>
        <begin position="43"/>
        <end position="48"/>
    </location>
</feature>
<dbReference type="PANTHER" id="PTHR14226">
    <property type="entry name" value="NEUROPATHY TARGET ESTERASE/SWISS CHEESE D.MELANOGASTER"/>
    <property type="match status" value="1"/>
</dbReference>
<keyword evidence="10" id="KW-1185">Reference proteome</keyword>
<evidence type="ECO:0000259" key="8">
    <source>
        <dbReference type="PROSITE" id="PS51779"/>
    </source>
</evidence>
<feature type="domain" description="POTRA" evidence="8">
    <location>
        <begin position="349"/>
        <end position="419"/>
    </location>
</feature>
<comment type="subcellular location">
    <subcellularLocation>
        <location evidence="1">Membrane</location>
    </subcellularLocation>
</comment>
<dbReference type="Proteomes" id="UP000094936">
    <property type="component" value="Unassembled WGS sequence"/>
</dbReference>